<feature type="chain" id="PRO_5046985711" evidence="2">
    <location>
        <begin position="36"/>
        <end position="271"/>
    </location>
</feature>
<gene>
    <name evidence="4" type="ORF">WJX64_03150</name>
</gene>
<dbReference type="InterPro" id="IPR025510">
    <property type="entry name" value="DUF4397"/>
</dbReference>
<dbReference type="InterPro" id="IPR006311">
    <property type="entry name" value="TAT_signal"/>
</dbReference>
<dbReference type="Pfam" id="PF14344">
    <property type="entry name" value="DUF4397"/>
    <property type="match status" value="1"/>
</dbReference>
<organism evidence="4 5">
    <name type="scientific">Leifsonia stereocauli</name>
    <dbReference type="NCBI Taxonomy" id="3134136"/>
    <lineage>
        <taxon>Bacteria</taxon>
        <taxon>Bacillati</taxon>
        <taxon>Actinomycetota</taxon>
        <taxon>Actinomycetes</taxon>
        <taxon>Micrococcales</taxon>
        <taxon>Microbacteriaceae</taxon>
        <taxon>Leifsonia</taxon>
    </lineage>
</organism>
<dbReference type="RefSeq" id="WP_342111726.1">
    <property type="nucleotide sequence ID" value="NZ_JBCAUN010000001.1"/>
</dbReference>
<keyword evidence="2" id="KW-0732">Signal</keyword>
<evidence type="ECO:0000313" key="4">
    <source>
        <dbReference type="EMBL" id="MEN1945533.1"/>
    </source>
</evidence>
<sequence length="271" mass="27007">MIHNRSSMRRALRTATASAVIVGLSFALAPVAASAADAGTGWLRLGHLSPDTKSVDVEVTTPDGATVLELNGVSYGEVSPYSELQVGTYTVSMVPAESSAATAPVISAEIEVPATSATTVVAYGPSTDLEVKAVDDDLAAPTAGLGRVRLFQASTITDSVDVETSTGLPIAKDAAAGTVTDYAEIPAGSWTLELTGGKGDATSDVDVAAGSVSTLFVLDTADGGLTILPIVDSAAVGDSPLGGVQTGGGGTAPRDFFSTIGGRGEGTGAFE</sequence>
<feature type="compositionally biased region" description="Gly residues" evidence="1">
    <location>
        <begin position="261"/>
        <end position="271"/>
    </location>
</feature>
<keyword evidence="5" id="KW-1185">Reference proteome</keyword>
<dbReference type="Proteomes" id="UP001425155">
    <property type="component" value="Unassembled WGS sequence"/>
</dbReference>
<evidence type="ECO:0000313" key="5">
    <source>
        <dbReference type="Proteomes" id="UP001425155"/>
    </source>
</evidence>
<feature type="region of interest" description="Disordered" evidence="1">
    <location>
        <begin position="244"/>
        <end position="271"/>
    </location>
</feature>
<reference evidence="4 5" key="1">
    <citation type="submission" date="2024-03" db="EMBL/GenBank/DDBJ databases">
        <title>YIM 134122 draft genome.</title>
        <authorList>
            <person name="Zuo S."/>
            <person name="Xiong L."/>
        </authorList>
    </citation>
    <scope>NUCLEOTIDE SEQUENCE [LARGE SCALE GENOMIC DNA]</scope>
    <source>
        <strain evidence="4 5">YIM 134122</strain>
    </source>
</reference>
<evidence type="ECO:0000256" key="2">
    <source>
        <dbReference type="SAM" id="SignalP"/>
    </source>
</evidence>
<protein>
    <submittedName>
        <fullName evidence="4">DUF4397 domain-containing protein</fullName>
    </submittedName>
</protein>
<accession>A0ABU9W108</accession>
<feature type="domain" description="DUF4397" evidence="3">
    <location>
        <begin position="42"/>
        <end position="162"/>
    </location>
</feature>
<evidence type="ECO:0000256" key="1">
    <source>
        <dbReference type="SAM" id="MobiDB-lite"/>
    </source>
</evidence>
<proteinExistence type="predicted"/>
<feature type="signal peptide" evidence="2">
    <location>
        <begin position="1"/>
        <end position="35"/>
    </location>
</feature>
<comment type="caution">
    <text evidence="4">The sequence shown here is derived from an EMBL/GenBank/DDBJ whole genome shotgun (WGS) entry which is preliminary data.</text>
</comment>
<dbReference type="PROSITE" id="PS51318">
    <property type="entry name" value="TAT"/>
    <property type="match status" value="1"/>
</dbReference>
<dbReference type="EMBL" id="JBCLVG010000001">
    <property type="protein sequence ID" value="MEN1945533.1"/>
    <property type="molecule type" value="Genomic_DNA"/>
</dbReference>
<name>A0ABU9W108_9MICO</name>
<evidence type="ECO:0000259" key="3">
    <source>
        <dbReference type="Pfam" id="PF14344"/>
    </source>
</evidence>